<dbReference type="SUPFAM" id="SSF50199">
    <property type="entry name" value="Staphylococcal nuclease"/>
    <property type="match status" value="1"/>
</dbReference>
<sequence length="220" mass="23444">MTVNVEYVGEPGQPFTESQVIDGIDVDRSCLATYPTLVPIRDHLGRHADIEASSGPTARAPASRSSGSCGPSAATRRSWRHRKAGMATRKPKERQRCPTALRVAIDFGTLPASVRYAVDGDTFGALVDRGGATYVFETIRLAAIQCDELDGDDPNAAGRARAAKAFLEDLLPEGRQVLIAGQGMDDHDRIVAFATIETGGTVDDVGSVLLAAGHARLWTK</sequence>
<dbReference type="AlphaFoldDB" id="A0A6J4VVT2"/>
<dbReference type="Gene3D" id="2.40.50.90">
    <property type="match status" value="1"/>
</dbReference>
<feature type="region of interest" description="Disordered" evidence="1">
    <location>
        <begin position="52"/>
        <end position="95"/>
    </location>
</feature>
<reference evidence="2" key="1">
    <citation type="submission" date="2020-02" db="EMBL/GenBank/DDBJ databases">
        <authorList>
            <person name="Meier V. D."/>
        </authorList>
    </citation>
    <scope>NUCLEOTIDE SEQUENCE</scope>
    <source>
        <strain evidence="2">AVDCRST_MAG19</strain>
    </source>
</reference>
<dbReference type="InterPro" id="IPR035437">
    <property type="entry name" value="SNase_OB-fold_sf"/>
</dbReference>
<organism evidence="2">
    <name type="scientific">uncultured Thermomicrobiales bacterium</name>
    <dbReference type="NCBI Taxonomy" id="1645740"/>
    <lineage>
        <taxon>Bacteria</taxon>
        <taxon>Pseudomonadati</taxon>
        <taxon>Thermomicrobiota</taxon>
        <taxon>Thermomicrobia</taxon>
        <taxon>Thermomicrobiales</taxon>
        <taxon>environmental samples</taxon>
    </lineage>
</organism>
<proteinExistence type="predicted"/>
<protein>
    <recommendedName>
        <fullName evidence="3">TNase-like domain-containing protein</fullName>
    </recommendedName>
</protein>
<dbReference type="EMBL" id="CADCWL010000259">
    <property type="protein sequence ID" value="CAA9586377.1"/>
    <property type="molecule type" value="Genomic_DNA"/>
</dbReference>
<evidence type="ECO:0008006" key="3">
    <source>
        <dbReference type="Google" id="ProtNLM"/>
    </source>
</evidence>
<feature type="compositionally biased region" description="Basic residues" evidence="1">
    <location>
        <begin position="77"/>
        <end position="93"/>
    </location>
</feature>
<name>A0A6J4VVT2_9BACT</name>
<evidence type="ECO:0000313" key="2">
    <source>
        <dbReference type="EMBL" id="CAA9586377.1"/>
    </source>
</evidence>
<evidence type="ECO:0000256" key="1">
    <source>
        <dbReference type="SAM" id="MobiDB-lite"/>
    </source>
</evidence>
<gene>
    <name evidence="2" type="ORF">AVDCRST_MAG19-4889</name>
</gene>
<accession>A0A6J4VVT2</accession>